<dbReference type="Gene3D" id="1.25.40.20">
    <property type="entry name" value="Ankyrin repeat-containing domain"/>
    <property type="match status" value="5"/>
</dbReference>
<keyword evidence="1" id="KW-0677">Repeat</keyword>
<feature type="repeat" description="ANK" evidence="3">
    <location>
        <begin position="901"/>
        <end position="933"/>
    </location>
</feature>
<dbReference type="Proteomes" id="UP000507470">
    <property type="component" value="Unassembled WGS sequence"/>
</dbReference>
<feature type="coiled-coil region" evidence="4">
    <location>
        <begin position="405"/>
        <end position="432"/>
    </location>
</feature>
<protein>
    <submittedName>
        <fullName evidence="6">Uncharacterized protein</fullName>
    </submittedName>
</protein>
<feature type="transmembrane region" description="Helical" evidence="5">
    <location>
        <begin position="347"/>
        <end position="368"/>
    </location>
</feature>
<evidence type="ECO:0000313" key="7">
    <source>
        <dbReference type="Proteomes" id="UP000507470"/>
    </source>
</evidence>
<dbReference type="Pfam" id="PF12796">
    <property type="entry name" value="Ank_2"/>
    <property type="match status" value="4"/>
</dbReference>
<name>A0A6J7ZZG4_MYTCO</name>
<feature type="repeat" description="ANK" evidence="3">
    <location>
        <begin position="1066"/>
        <end position="1098"/>
    </location>
</feature>
<keyword evidence="7" id="KW-1185">Reference proteome</keyword>
<feature type="repeat" description="ANK" evidence="3">
    <location>
        <begin position="803"/>
        <end position="835"/>
    </location>
</feature>
<keyword evidence="5" id="KW-0472">Membrane</keyword>
<dbReference type="PANTHER" id="PTHR24171">
    <property type="entry name" value="ANKYRIN REPEAT DOMAIN-CONTAINING PROTEIN 39-RELATED"/>
    <property type="match status" value="1"/>
</dbReference>
<evidence type="ECO:0000256" key="4">
    <source>
        <dbReference type="SAM" id="Coils"/>
    </source>
</evidence>
<dbReference type="AlphaFoldDB" id="A0A6J7ZZG4"/>
<evidence type="ECO:0000256" key="2">
    <source>
        <dbReference type="ARBA" id="ARBA00023043"/>
    </source>
</evidence>
<gene>
    <name evidence="6" type="ORF">MCOR_2532</name>
</gene>
<dbReference type="PRINTS" id="PR01415">
    <property type="entry name" value="ANKYRIN"/>
</dbReference>
<dbReference type="InterPro" id="IPR002110">
    <property type="entry name" value="Ankyrin_rpt"/>
</dbReference>
<feature type="repeat" description="ANK" evidence="3">
    <location>
        <begin position="669"/>
        <end position="701"/>
    </location>
</feature>
<feature type="repeat" description="ANK" evidence="3">
    <location>
        <begin position="967"/>
        <end position="999"/>
    </location>
</feature>
<accession>A0A6J7ZZG4</accession>
<feature type="transmembrane region" description="Helical" evidence="5">
    <location>
        <begin position="109"/>
        <end position="130"/>
    </location>
</feature>
<dbReference type="Pfam" id="PF00023">
    <property type="entry name" value="Ank"/>
    <property type="match status" value="1"/>
</dbReference>
<keyword evidence="2 3" id="KW-0040">ANK repeat</keyword>
<feature type="repeat" description="ANK" evidence="3">
    <location>
        <begin position="1000"/>
        <end position="1032"/>
    </location>
</feature>
<feature type="repeat" description="ANK" evidence="3">
    <location>
        <begin position="934"/>
        <end position="966"/>
    </location>
</feature>
<feature type="repeat" description="ANK" evidence="3">
    <location>
        <begin position="740"/>
        <end position="772"/>
    </location>
</feature>
<dbReference type="SUPFAM" id="SSF48403">
    <property type="entry name" value="Ankyrin repeat"/>
    <property type="match status" value="2"/>
</dbReference>
<dbReference type="OrthoDB" id="6135624at2759"/>
<evidence type="ECO:0000313" key="6">
    <source>
        <dbReference type="EMBL" id="CAC5359823.1"/>
    </source>
</evidence>
<dbReference type="PROSITE" id="PS50088">
    <property type="entry name" value="ANK_REPEAT"/>
    <property type="match status" value="11"/>
</dbReference>
<reference evidence="6 7" key="1">
    <citation type="submission" date="2020-06" db="EMBL/GenBank/DDBJ databases">
        <authorList>
            <person name="Li R."/>
            <person name="Bekaert M."/>
        </authorList>
    </citation>
    <scope>NUCLEOTIDE SEQUENCE [LARGE SCALE GENOMIC DNA]</scope>
    <source>
        <strain evidence="7">wild</strain>
    </source>
</reference>
<dbReference type="InterPro" id="IPR036770">
    <property type="entry name" value="Ankyrin_rpt-contain_sf"/>
</dbReference>
<dbReference type="SMART" id="SM00248">
    <property type="entry name" value="ANK"/>
    <property type="match status" value="15"/>
</dbReference>
<feature type="repeat" description="ANK" evidence="3">
    <location>
        <begin position="868"/>
        <end position="900"/>
    </location>
</feature>
<evidence type="ECO:0000256" key="1">
    <source>
        <dbReference type="ARBA" id="ARBA00022737"/>
    </source>
</evidence>
<keyword evidence="4" id="KW-0175">Coiled coil</keyword>
<dbReference type="PROSITE" id="PS50297">
    <property type="entry name" value="ANK_REP_REGION"/>
    <property type="match status" value="9"/>
</dbReference>
<dbReference type="PANTHER" id="PTHR24171:SF9">
    <property type="entry name" value="ANKYRIN REPEAT DOMAIN-CONTAINING PROTEIN 39"/>
    <property type="match status" value="1"/>
</dbReference>
<dbReference type="EMBL" id="CACVKT020000521">
    <property type="protein sequence ID" value="CAC5359823.1"/>
    <property type="molecule type" value="Genomic_DNA"/>
</dbReference>
<evidence type="ECO:0000256" key="5">
    <source>
        <dbReference type="SAM" id="Phobius"/>
    </source>
</evidence>
<feature type="repeat" description="ANK" evidence="3">
    <location>
        <begin position="1033"/>
        <end position="1065"/>
    </location>
</feature>
<feature type="repeat" description="ANK" evidence="3">
    <location>
        <begin position="836"/>
        <end position="868"/>
    </location>
</feature>
<sequence length="1133" mass="127639">MKKLDYYFNKGAADNESQNVISSSPSKDVNEPCTSSLQDVTAKKITLFDLPYPDMSNLTNDELSKHETKVNLLQHEWEPNSYGNYSFPSSRMESYNCIEMFKAPLPDMIFLLIAAFRMYVFSLCLIMSLWKISETVFTFQCPVQSHWKYKAEAHCGPVESYFCLFDRYRNDQNFTEFCRGNSDFEAPGQKLIVAGSFNGTLQGAPCENDFYQPFKFLSSGNSRCVYKKSYCNEEGQVIYGNGTQKTDSVCRCDYTRGFNFIIRPKHGCYCVPSDEDCSCYSKICPSDYILSPDYECLNENEWKTSFDCEPIETVIMPGSSTTQSTVKPLFGPYATVKFEIEKYRKEACVAVLVMLMFIIVIKVGFWFLTSEFFSLKLIRRFTGLVPLRDSCELDDKIATYMANENTGIERKIVAIEDDKKELKDKIRKLENDFVKVPSHVQVPYQIIEDEINNFKIKSQISFIALAILAINQKISKTSFSINNQEYDELLRDVFHESAFLQYPSKNILTSSLVGLTGTYVKTDSDNFMFTHETLQKIVLRCIANTLIKSIIKYCKTEVILNQLRLKCFYVEQDDFTIEVTAENEDAYFHRLVDELGEGCNKAIFENEQNKVPQFRPMFIEYMNKYLSREYWTKTQKDMPALHVVSALGYDDYTIFFLQENTMINQKDSDGNIPLHLACMKGHTTIVKSLVENKSAIDIANNEGLNPFVYACENNAMDVAMYLLNHSAKWINVNEKYQIRNKGSVLHIASAKGFASLVVLLLENEADVDVQDGSGCTPLHLASNSDVVIALLDSNAKINVVDSLGRSPVYLACSTNQERVLQILIEKNADINQKTIAGLRPIHAACQSGNISIVKMLLEKGAKINSSRPGVVPLHEACNVGNERIVDILIQLNASVNHKTRNGLTPLHEACMNGRVNVVRILLDNKANVDEANKYGRTALFFSCSKGFRTVVDLLLQHGANVNICDEDKVSPLMVACKEDYTDVVDSLLCSKANVNHCDEVNCSSLLVARKSENVDLVNVLLTYGADINLADKDMITPLHAACMNNHKNVVLTLVASKANINTQDNLGQTPIYKSSSNGYIDIVDILLKHGALVDICDTSGISPLAIADIKGHTNIVDVLKQYIPNKKYENVTH</sequence>
<evidence type="ECO:0000256" key="3">
    <source>
        <dbReference type="PROSITE-ProRule" id="PRU00023"/>
    </source>
</evidence>
<organism evidence="6 7">
    <name type="scientific">Mytilus coruscus</name>
    <name type="common">Sea mussel</name>
    <dbReference type="NCBI Taxonomy" id="42192"/>
    <lineage>
        <taxon>Eukaryota</taxon>
        <taxon>Metazoa</taxon>
        <taxon>Spiralia</taxon>
        <taxon>Lophotrochozoa</taxon>
        <taxon>Mollusca</taxon>
        <taxon>Bivalvia</taxon>
        <taxon>Autobranchia</taxon>
        <taxon>Pteriomorphia</taxon>
        <taxon>Mytilida</taxon>
        <taxon>Mytiloidea</taxon>
        <taxon>Mytilidae</taxon>
        <taxon>Mytilinae</taxon>
        <taxon>Mytilus</taxon>
    </lineage>
</organism>
<keyword evidence="5" id="KW-1133">Transmembrane helix</keyword>
<keyword evidence="5" id="KW-0812">Transmembrane</keyword>
<proteinExistence type="predicted"/>